<keyword evidence="10" id="KW-0067">ATP-binding</keyword>
<dbReference type="GO" id="GO:0005886">
    <property type="term" value="C:plasma membrane"/>
    <property type="evidence" value="ECO:0007669"/>
    <property type="project" value="UniProtKB-SubCell"/>
</dbReference>
<dbReference type="AlphaFoldDB" id="A0A1I2SXI1"/>
<dbReference type="InterPro" id="IPR003594">
    <property type="entry name" value="HATPase_dom"/>
</dbReference>
<dbReference type="SUPFAM" id="SSF158472">
    <property type="entry name" value="HAMP domain-like"/>
    <property type="match status" value="1"/>
</dbReference>
<evidence type="ECO:0000256" key="6">
    <source>
        <dbReference type="ARBA" id="ARBA00022679"/>
    </source>
</evidence>
<dbReference type="CDD" id="cd06225">
    <property type="entry name" value="HAMP"/>
    <property type="match status" value="1"/>
</dbReference>
<dbReference type="SMART" id="SM00304">
    <property type="entry name" value="HAMP"/>
    <property type="match status" value="1"/>
</dbReference>
<name>A0A1I2SXI1_9BACI</name>
<dbReference type="InterPro" id="IPR036890">
    <property type="entry name" value="HATPase_C_sf"/>
</dbReference>
<dbReference type="InterPro" id="IPR005467">
    <property type="entry name" value="His_kinase_dom"/>
</dbReference>
<dbReference type="GO" id="GO:0000155">
    <property type="term" value="F:phosphorelay sensor kinase activity"/>
    <property type="evidence" value="ECO:0007669"/>
    <property type="project" value="InterPro"/>
</dbReference>
<evidence type="ECO:0000256" key="11">
    <source>
        <dbReference type="ARBA" id="ARBA00022989"/>
    </source>
</evidence>
<reference evidence="18" key="1">
    <citation type="submission" date="2016-10" db="EMBL/GenBank/DDBJ databases">
        <authorList>
            <person name="Varghese N."/>
            <person name="Submissions S."/>
        </authorList>
    </citation>
    <scope>NUCLEOTIDE SEQUENCE [LARGE SCALE GENOMIC DNA]</scope>
    <source>
        <strain evidence="18">FP5</strain>
    </source>
</reference>
<keyword evidence="9 17" id="KW-0418">Kinase</keyword>
<comment type="catalytic activity">
    <reaction evidence="1">
        <text>ATP + protein L-histidine = ADP + protein N-phospho-L-histidine.</text>
        <dbReference type="EC" id="2.7.13.3"/>
    </reaction>
</comment>
<feature type="domain" description="HAMP" evidence="16">
    <location>
        <begin position="68"/>
        <end position="120"/>
    </location>
</feature>
<sequence length="348" mass="39171">MANIAMLAAVVILTGFLLYRTACFLASNVAGVEGQTQTSFNSTLSSYVWIITLLLIIIGAFFYSVITKRMLEPVNELSRAIQTMKKGEYPTQLTARSRDEIGELVHHVNHLNSLLEQQESSRNQMLHDLSHELRTPLSNLQGYLEALNKGVIQGDKDIYKSLAEETERVTQLVQGLDEVKKWGRNDGESNITKQYTAMDKFIRQVVQLFEIEYERRGIDLIVHASPQVIMINQQGIQQVVTNLLNNALHYYQGRSPVEVKGEADDSFYTLTVSGPGSPIPAGEQSKIFERFYQVDPSRTRTIGGSGLGLAISKEIVEKHDGNKWLETDGTIHSFHVQLPLDMKEHKHN</sequence>
<keyword evidence="4" id="KW-1003">Cell membrane</keyword>
<dbReference type="InterPro" id="IPR003661">
    <property type="entry name" value="HisK_dim/P_dom"/>
</dbReference>
<dbReference type="FunFam" id="3.30.565.10:FF:000006">
    <property type="entry name" value="Sensor histidine kinase WalK"/>
    <property type="match status" value="1"/>
</dbReference>
<dbReference type="SUPFAM" id="SSF55874">
    <property type="entry name" value="ATPase domain of HSP90 chaperone/DNA topoisomerase II/histidine kinase"/>
    <property type="match status" value="1"/>
</dbReference>
<dbReference type="PANTHER" id="PTHR45528:SF1">
    <property type="entry name" value="SENSOR HISTIDINE KINASE CPXA"/>
    <property type="match status" value="1"/>
</dbReference>
<dbReference type="Pfam" id="PF02518">
    <property type="entry name" value="HATPase_c"/>
    <property type="match status" value="1"/>
</dbReference>
<dbReference type="CDD" id="cd00082">
    <property type="entry name" value="HisKA"/>
    <property type="match status" value="1"/>
</dbReference>
<dbReference type="SMART" id="SM00388">
    <property type="entry name" value="HisKA"/>
    <property type="match status" value="1"/>
</dbReference>
<dbReference type="Proteomes" id="UP000198897">
    <property type="component" value="Unassembled WGS sequence"/>
</dbReference>
<keyword evidence="6" id="KW-0808">Transferase</keyword>
<keyword evidence="11 14" id="KW-1133">Transmembrane helix</keyword>
<evidence type="ECO:0000256" key="14">
    <source>
        <dbReference type="SAM" id="Phobius"/>
    </source>
</evidence>
<accession>A0A1I2SXI1</accession>
<dbReference type="Gene3D" id="1.10.287.130">
    <property type="match status" value="1"/>
</dbReference>
<dbReference type="PROSITE" id="PS50109">
    <property type="entry name" value="HIS_KIN"/>
    <property type="match status" value="1"/>
</dbReference>
<evidence type="ECO:0000256" key="10">
    <source>
        <dbReference type="ARBA" id="ARBA00022840"/>
    </source>
</evidence>
<feature type="transmembrane region" description="Helical" evidence="14">
    <location>
        <begin position="47"/>
        <end position="66"/>
    </location>
</feature>
<dbReference type="PANTHER" id="PTHR45528">
    <property type="entry name" value="SENSOR HISTIDINE KINASE CPXA"/>
    <property type="match status" value="1"/>
</dbReference>
<dbReference type="CDD" id="cd00075">
    <property type="entry name" value="HATPase"/>
    <property type="match status" value="1"/>
</dbReference>
<evidence type="ECO:0000313" key="17">
    <source>
        <dbReference type="EMBL" id="SFG54651.1"/>
    </source>
</evidence>
<evidence type="ECO:0000256" key="5">
    <source>
        <dbReference type="ARBA" id="ARBA00022553"/>
    </source>
</evidence>
<keyword evidence="8" id="KW-0547">Nucleotide-binding</keyword>
<dbReference type="Gene3D" id="6.10.340.10">
    <property type="match status" value="1"/>
</dbReference>
<evidence type="ECO:0000256" key="13">
    <source>
        <dbReference type="ARBA" id="ARBA00023136"/>
    </source>
</evidence>
<evidence type="ECO:0000256" key="12">
    <source>
        <dbReference type="ARBA" id="ARBA00023012"/>
    </source>
</evidence>
<dbReference type="Gene3D" id="3.30.565.10">
    <property type="entry name" value="Histidine kinase-like ATPase, C-terminal domain"/>
    <property type="match status" value="1"/>
</dbReference>
<dbReference type="Pfam" id="PF00672">
    <property type="entry name" value="HAMP"/>
    <property type="match status" value="1"/>
</dbReference>
<gene>
    <name evidence="17" type="ORF">SAMN05216353_1549</name>
</gene>
<keyword evidence="7 14" id="KW-0812">Transmembrane</keyword>
<evidence type="ECO:0000256" key="1">
    <source>
        <dbReference type="ARBA" id="ARBA00000085"/>
    </source>
</evidence>
<dbReference type="SMART" id="SM00387">
    <property type="entry name" value="HATPase_c"/>
    <property type="match status" value="1"/>
</dbReference>
<evidence type="ECO:0000259" key="15">
    <source>
        <dbReference type="PROSITE" id="PS50109"/>
    </source>
</evidence>
<keyword evidence="12" id="KW-0902">Two-component regulatory system</keyword>
<evidence type="ECO:0000256" key="9">
    <source>
        <dbReference type="ARBA" id="ARBA00022777"/>
    </source>
</evidence>
<dbReference type="EMBL" id="FOOG01000054">
    <property type="protein sequence ID" value="SFG54651.1"/>
    <property type="molecule type" value="Genomic_DNA"/>
</dbReference>
<keyword evidence="13 14" id="KW-0472">Membrane</keyword>
<dbReference type="EC" id="2.7.13.3" evidence="3"/>
<protein>
    <recommendedName>
        <fullName evidence="3">histidine kinase</fullName>
        <ecNumber evidence="3">2.7.13.3</ecNumber>
    </recommendedName>
</protein>
<evidence type="ECO:0000259" key="16">
    <source>
        <dbReference type="PROSITE" id="PS50885"/>
    </source>
</evidence>
<dbReference type="PROSITE" id="PS50885">
    <property type="entry name" value="HAMP"/>
    <property type="match status" value="1"/>
</dbReference>
<dbReference type="Pfam" id="PF00512">
    <property type="entry name" value="HisKA"/>
    <property type="match status" value="1"/>
</dbReference>
<feature type="domain" description="Histidine kinase" evidence="15">
    <location>
        <begin position="128"/>
        <end position="342"/>
    </location>
</feature>
<organism evidence="17 18">
    <name type="scientific">Halobacillus alkaliphilus</name>
    <dbReference type="NCBI Taxonomy" id="396056"/>
    <lineage>
        <taxon>Bacteria</taxon>
        <taxon>Bacillati</taxon>
        <taxon>Bacillota</taxon>
        <taxon>Bacilli</taxon>
        <taxon>Bacillales</taxon>
        <taxon>Bacillaceae</taxon>
        <taxon>Halobacillus</taxon>
    </lineage>
</organism>
<comment type="subcellular location">
    <subcellularLocation>
        <location evidence="2">Cell membrane</location>
        <topology evidence="2">Multi-pass membrane protein</topology>
    </subcellularLocation>
</comment>
<dbReference type="SUPFAM" id="SSF47384">
    <property type="entry name" value="Homodimeric domain of signal transducing histidine kinase"/>
    <property type="match status" value="1"/>
</dbReference>
<dbReference type="InterPro" id="IPR004358">
    <property type="entry name" value="Sig_transdc_His_kin-like_C"/>
</dbReference>
<evidence type="ECO:0000256" key="7">
    <source>
        <dbReference type="ARBA" id="ARBA00022692"/>
    </source>
</evidence>
<keyword evidence="5" id="KW-0597">Phosphoprotein</keyword>
<evidence type="ECO:0000256" key="2">
    <source>
        <dbReference type="ARBA" id="ARBA00004651"/>
    </source>
</evidence>
<dbReference type="InterPro" id="IPR036097">
    <property type="entry name" value="HisK_dim/P_sf"/>
</dbReference>
<dbReference type="InterPro" id="IPR050398">
    <property type="entry name" value="HssS/ArlS-like"/>
</dbReference>
<evidence type="ECO:0000256" key="3">
    <source>
        <dbReference type="ARBA" id="ARBA00012438"/>
    </source>
</evidence>
<dbReference type="InterPro" id="IPR003660">
    <property type="entry name" value="HAMP_dom"/>
</dbReference>
<keyword evidence="18" id="KW-1185">Reference proteome</keyword>
<evidence type="ECO:0000313" key="18">
    <source>
        <dbReference type="Proteomes" id="UP000198897"/>
    </source>
</evidence>
<evidence type="ECO:0000256" key="8">
    <source>
        <dbReference type="ARBA" id="ARBA00022741"/>
    </source>
</evidence>
<proteinExistence type="predicted"/>
<dbReference type="PRINTS" id="PR00344">
    <property type="entry name" value="BCTRLSENSOR"/>
</dbReference>
<evidence type="ECO:0000256" key="4">
    <source>
        <dbReference type="ARBA" id="ARBA00022475"/>
    </source>
</evidence>
<dbReference type="GO" id="GO:0005524">
    <property type="term" value="F:ATP binding"/>
    <property type="evidence" value="ECO:0007669"/>
    <property type="project" value="UniProtKB-KW"/>
</dbReference>